<organism evidence="1">
    <name type="scientific">Clandestinovirus</name>
    <dbReference type="NCBI Taxonomy" id="2831644"/>
    <lineage>
        <taxon>Viruses</taxon>
    </lineage>
</organism>
<dbReference type="EMBL" id="MZ420154">
    <property type="protein sequence ID" value="QYA18526.1"/>
    <property type="molecule type" value="Genomic_DNA"/>
</dbReference>
<protein>
    <submittedName>
        <fullName evidence="1">Uncharacterized protein</fullName>
    </submittedName>
</protein>
<gene>
    <name evidence="1" type="ORF">KOM_12_257</name>
</gene>
<sequence>MDTVAKVKEIFNSHIVPLLKAKKDKKKTFDGNLVWSNNDRSVIWYSSDQVFIHVNKDMVEIVFEGKPIQYTPNTITESIPQKLQTWLETLRERLTQDDLANVDQTICTSQHLLNQYYSTFGMQAVQPQVGASDNGVGFTFKLGNATLLGEAIGETLNFETMDGSLELSGLVGTVTPLAIKYMESQLKK</sequence>
<evidence type="ECO:0000313" key="1">
    <source>
        <dbReference type="EMBL" id="QYA18526.1"/>
    </source>
</evidence>
<reference evidence="1" key="1">
    <citation type="submission" date="2021-06" db="EMBL/GenBank/DDBJ databases">
        <authorList>
            <person name="Rolland C."/>
        </authorList>
    </citation>
    <scope>NUCLEOTIDE SEQUENCE</scope>
    <source>
        <strain evidence="1">347.936635</strain>
    </source>
</reference>
<name>A0A8F8KP70_9VIRU</name>
<accession>A0A8F8KP70</accession>
<proteinExistence type="predicted"/>